<gene>
    <name evidence="2" type="ORF">CWE25_02730</name>
</gene>
<evidence type="ECO:0008006" key="4">
    <source>
        <dbReference type="Google" id="ProtNLM"/>
    </source>
</evidence>
<feature type="transmembrane region" description="Helical" evidence="1">
    <location>
        <begin position="165"/>
        <end position="183"/>
    </location>
</feature>
<feature type="transmembrane region" description="Helical" evidence="1">
    <location>
        <begin position="346"/>
        <end position="379"/>
    </location>
</feature>
<comment type="caution">
    <text evidence="2">The sequence shown here is derived from an EMBL/GenBank/DDBJ whole genome shotgun (WGS) entry which is preliminary data.</text>
</comment>
<reference evidence="3" key="1">
    <citation type="journal article" date="2018" name="Front. Microbiol.">
        <title>Genome-Based Analysis Reveals the Taxonomy and Diversity of the Family Idiomarinaceae.</title>
        <authorList>
            <person name="Liu Y."/>
            <person name="Lai Q."/>
            <person name="Shao Z."/>
        </authorList>
    </citation>
    <scope>NUCLEOTIDE SEQUENCE [LARGE SCALE GENOMIC DNA]</scope>
    <source>
        <strain evidence="3">F23</strain>
    </source>
</reference>
<dbReference type="OrthoDB" id="9792424at2"/>
<dbReference type="Pfam" id="PF03594">
    <property type="entry name" value="BenE"/>
    <property type="match status" value="1"/>
</dbReference>
<proteinExistence type="predicted"/>
<feature type="transmembrane region" description="Helical" evidence="1">
    <location>
        <begin position="116"/>
        <end position="134"/>
    </location>
</feature>
<keyword evidence="1" id="KW-0812">Transmembrane</keyword>
<keyword evidence="3" id="KW-1185">Reference proteome</keyword>
<feature type="transmembrane region" description="Helical" evidence="1">
    <location>
        <begin position="12"/>
        <end position="30"/>
    </location>
</feature>
<dbReference type="GO" id="GO:0042925">
    <property type="term" value="F:benzoate transmembrane transporter activity"/>
    <property type="evidence" value="ECO:0007669"/>
    <property type="project" value="InterPro"/>
</dbReference>
<dbReference type="InterPro" id="IPR004711">
    <property type="entry name" value="Benzoate_Transporter"/>
</dbReference>
<dbReference type="Proteomes" id="UP000287330">
    <property type="component" value="Unassembled WGS sequence"/>
</dbReference>
<feature type="transmembrane region" description="Helical" evidence="1">
    <location>
        <begin position="42"/>
        <end position="62"/>
    </location>
</feature>
<feature type="transmembrane region" description="Helical" evidence="1">
    <location>
        <begin position="243"/>
        <end position="267"/>
    </location>
</feature>
<dbReference type="NCBIfam" id="TIGR00843">
    <property type="entry name" value="benE"/>
    <property type="match status" value="1"/>
</dbReference>
<dbReference type="EMBL" id="PIPV01000002">
    <property type="protein sequence ID" value="RUO57393.1"/>
    <property type="molecule type" value="Genomic_DNA"/>
</dbReference>
<name>A0A432Y8Y5_9GAMM</name>
<sequence length="385" mass="40166">MIRLLSQVSAGATAVFVGYSSAVVLILEAAAQVDSSPELQSAWLLAVGLAMGVSTIALSLYYKAPILTAWSTPGVALLISSLAGLTAAEAVGVFVFSSGLIVLFGVSGLADRMMKWVPGHVAAAILAGILLKFVSAILPALNTFPVIAGGLIATYFIARAFTPRWVFMWLLLAAIGLPLLTGQLNNQTLSVAAPHWVWIWPEFNWTALIGVGIPLFVVTMVSQNVPGMMMLRANGYAPPTSPLITTTGLAGLLLAPLGAFAINLAAITAAICQTEDADPDPAQRYKAAVAAGGFYILMGLAGSMIVSLFMMMPQAATATLAGLALLPVITQNLQRAFVNKEGAYSAAIAFVVTVADIAFLGVSSAFWGLLIGCIVAFLSERNHRI</sequence>
<evidence type="ECO:0000256" key="1">
    <source>
        <dbReference type="SAM" id="Phobius"/>
    </source>
</evidence>
<feature type="transmembrane region" description="Helical" evidence="1">
    <location>
        <begin position="203"/>
        <end position="222"/>
    </location>
</feature>
<keyword evidence="1" id="KW-1133">Transmembrane helix</keyword>
<dbReference type="RefSeq" id="WP_110573611.1">
    <property type="nucleotide sequence ID" value="NZ_PIPV01000002.1"/>
</dbReference>
<feature type="transmembrane region" description="Helical" evidence="1">
    <location>
        <begin position="316"/>
        <end position="334"/>
    </location>
</feature>
<feature type="transmembrane region" description="Helical" evidence="1">
    <location>
        <begin position="74"/>
        <end position="104"/>
    </location>
</feature>
<protein>
    <recommendedName>
        <fullName evidence="4">Benzoate transporter</fullName>
    </recommendedName>
</protein>
<dbReference type="PANTHER" id="PTHR30199">
    <property type="entry name" value="MFS FAMILY TRANSPORTER, PREDICTED SUBSTRATE BENZOATE"/>
    <property type="match status" value="1"/>
</dbReference>
<dbReference type="GO" id="GO:0005886">
    <property type="term" value="C:plasma membrane"/>
    <property type="evidence" value="ECO:0007669"/>
    <property type="project" value="TreeGrafter"/>
</dbReference>
<feature type="transmembrane region" description="Helical" evidence="1">
    <location>
        <begin position="287"/>
        <end position="309"/>
    </location>
</feature>
<accession>A0A432Y8Y5</accession>
<dbReference type="PANTHER" id="PTHR30199:SF0">
    <property type="entry name" value="INNER MEMBRANE PROTEIN YDCO"/>
    <property type="match status" value="1"/>
</dbReference>
<evidence type="ECO:0000313" key="2">
    <source>
        <dbReference type="EMBL" id="RUO57393.1"/>
    </source>
</evidence>
<keyword evidence="1" id="KW-0472">Membrane</keyword>
<dbReference type="AlphaFoldDB" id="A0A432Y8Y5"/>
<evidence type="ECO:0000313" key="3">
    <source>
        <dbReference type="Proteomes" id="UP000287330"/>
    </source>
</evidence>
<feature type="transmembrane region" description="Helical" evidence="1">
    <location>
        <begin position="140"/>
        <end position="158"/>
    </location>
</feature>
<organism evidence="2 3">
    <name type="scientific">Idiomarina fontislapidosi</name>
    <dbReference type="NCBI Taxonomy" id="263723"/>
    <lineage>
        <taxon>Bacteria</taxon>
        <taxon>Pseudomonadati</taxon>
        <taxon>Pseudomonadota</taxon>
        <taxon>Gammaproteobacteria</taxon>
        <taxon>Alteromonadales</taxon>
        <taxon>Idiomarinaceae</taxon>
        <taxon>Idiomarina</taxon>
    </lineage>
</organism>